<sequence length="71" mass="7416">MCDTALSKGDSGAGVGRCVRRQTILSNTAAISAAPTPRCQAIKPSGRVPLWISGMTQPITNWAAISRTTSQ</sequence>
<name>A0ABX2UXN9_9BURK</name>
<keyword evidence="2" id="KW-1185">Reference proteome</keyword>
<dbReference type="Proteomes" id="UP000077961">
    <property type="component" value="Unassembled WGS sequence"/>
</dbReference>
<comment type="caution">
    <text evidence="1">The sequence shown here is derived from an EMBL/GenBank/DDBJ whole genome shotgun (WGS) entry which is preliminary data.</text>
</comment>
<gene>
    <name evidence="1" type="ORF">A6V36_25260</name>
</gene>
<reference evidence="1 2" key="1">
    <citation type="submission" date="2016-04" db="EMBL/GenBank/DDBJ databases">
        <title>Reclassification of Paraburkholderia panaciterrae (Farh et al. 2015) Dobritsa &amp; Samadpour 2016 as a later homotypic synonym of Paraburkholderia ginsengiterrae (Farh et al. 2015) Dobritsa &amp; Samadpour 2016.</title>
        <authorList>
            <person name="Dobritsa A.P."/>
            <person name="Kutumbaka K."/>
            <person name="Samadpour M."/>
        </authorList>
    </citation>
    <scope>NUCLEOTIDE SEQUENCE [LARGE SCALE GENOMIC DNA]</scope>
    <source>
        <strain evidence="1 2">DCY85-1</strain>
    </source>
</reference>
<protein>
    <submittedName>
        <fullName evidence="1">Uncharacterized protein</fullName>
    </submittedName>
</protein>
<organism evidence="1 2">
    <name type="scientific">Paraburkholderia ginsengiterrae</name>
    <dbReference type="NCBI Taxonomy" id="1462993"/>
    <lineage>
        <taxon>Bacteria</taxon>
        <taxon>Pseudomonadati</taxon>
        <taxon>Pseudomonadota</taxon>
        <taxon>Betaproteobacteria</taxon>
        <taxon>Burkholderiales</taxon>
        <taxon>Burkholderiaceae</taxon>
        <taxon>Paraburkholderia</taxon>
    </lineage>
</organism>
<proteinExistence type="predicted"/>
<dbReference type="EMBL" id="LXJZ01000110">
    <property type="protein sequence ID" value="OAJ60024.1"/>
    <property type="molecule type" value="Genomic_DNA"/>
</dbReference>
<evidence type="ECO:0000313" key="1">
    <source>
        <dbReference type="EMBL" id="OAJ60024.1"/>
    </source>
</evidence>
<accession>A0ABX2UXN9</accession>
<evidence type="ECO:0000313" key="2">
    <source>
        <dbReference type="Proteomes" id="UP000077961"/>
    </source>
</evidence>